<dbReference type="CDD" id="cd18186">
    <property type="entry name" value="BTB_POZ_ZBTB_KLHL-like"/>
    <property type="match status" value="1"/>
</dbReference>
<dbReference type="HOGENOM" id="CLU_034203_2_1_1"/>
<dbReference type="PANTHER" id="PTHR46672">
    <property type="entry name" value="OS08G0495500 PROTEIN-RELATED"/>
    <property type="match status" value="1"/>
</dbReference>
<evidence type="ECO:0000259" key="1">
    <source>
        <dbReference type="PROSITE" id="PS50097"/>
    </source>
</evidence>
<dbReference type="Pfam" id="PF00651">
    <property type="entry name" value="BTB"/>
    <property type="match status" value="1"/>
</dbReference>
<organism evidence="2 3">
    <name type="scientific">Phlebiopsis gigantea (strain 11061_1 CR5-6)</name>
    <name type="common">White-rot fungus</name>
    <name type="synonym">Peniophora gigantea</name>
    <dbReference type="NCBI Taxonomy" id="745531"/>
    <lineage>
        <taxon>Eukaryota</taxon>
        <taxon>Fungi</taxon>
        <taxon>Dikarya</taxon>
        <taxon>Basidiomycota</taxon>
        <taxon>Agaricomycotina</taxon>
        <taxon>Agaricomycetes</taxon>
        <taxon>Polyporales</taxon>
        <taxon>Phanerochaetaceae</taxon>
        <taxon>Phlebiopsis</taxon>
    </lineage>
</organism>
<dbReference type="InterPro" id="IPR011333">
    <property type="entry name" value="SKP1/BTB/POZ_sf"/>
</dbReference>
<dbReference type="Proteomes" id="UP000053257">
    <property type="component" value="Unassembled WGS sequence"/>
</dbReference>
<sequence>MAAASTSGGIKLLSTAPAPFDSDLLADIVICTSDSVEFHLIKAILMVASPFFRDMFSLAQPVKENVSAELERIPISETKSTFEPLMRLCYPVDDPVIGDIILLESVLEAAMKYQMQEATKILTVSLRGLVEVTPLQVYVIACKLRLEAEARLAADSWKSAHGLVDTPGGTFTSSISGGSYIPEMGTISAGAYCRLLQHLRGELIGTFVTSTLKQTTTPASSSRAKKTSLGRKASQIYRIKTEGTDVVLLSVEGTRFPVHSAVLQVAGAEALLSPYPNDSTADTTPEIQTDLTAFTLNALLGLCYPFSSLKSTTLAQSCAILDAALKYDVAKAAAAAKQLVMGSVEKQPMSVYFITCMRGWADEAEQAARHVIAQGLTQTYAPEMEEAMASEYHRLLDFQHRYSDVVRSVVDEIVPYCGTEWLTVAAGGQRELPVDISAPLVEKVLSGGRTLVTNLRANRGGGHYYNSSCSSCGLYVSSDRSRCNSCNLRASDPLDFEKVQVSMLYNTSERLSLKLKEELTTIKLTY</sequence>
<name>A0A0C3SD70_PHLG1</name>
<dbReference type="SUPFAM" id="SSF54695">
    <property type="entry name" value="POZ domain"/>
    <property type="match status" value="1"/>
</dbReference>
<dbReference type="AlphaFoldDB" id="A0A0C3SD70"/>
<dbReference type="SMART" id="SM00225">
    <property type="entry name" value="BTB"/>
    <property type="match status" value="2"/>
</dbReference>
<dbReference type="PROSITE" id="PS50097">
    <property type="entry name" value="BTB"/>
    <property type="match status" value="1"/>
</dbReference>
<proteinExistence type="predicted"/>
<reference evidence="2 3" key="1">
    <citation type="journal article" date="2014" name="PLoS Genet.">
        <title>Analysis of the Phlebiopsis gigantea genome, transcriptome and secretome provides insight into its pioneer colonization strategies of wood.</title>
        <authorList>
            <person name="Hori C."/>
            <person name="Ishida T."/>
            <person name="Igarashi K."/>
            <person name="Samejima M."/>
            <person name="Suzuki H."/>
            <person name="Master E."/>
            <person name="Ferreira P."/>
            <person name="Ruiz-Duenas F.J."/>
            <person name="Held B."/>
            <person name="Canessa P."/>
            <person name="Larrondo L.F."/>
            <person name="Schmoll M."/>
            <person name="Druzhinina I.S."/>
            <person name="Kubicek C.P."/>
            <person name="Gaskell J.A."/>
            <person name="Kersten P."/>
            <person name="St John F."/>
            <person name="Glasner J."/>
            <person name="Sabat G."/>
            <person name="Splinter BonDurant S."/>
            <person name="Syed K."/>
            <person name="Yadav J."/>
            <person name="Mgbeahuruike A.C."/>
            <person name="Kovalchuk A."/>
            <person name="Asiegbu F.O."/>
            <person name="Lackner G."/>
            <person name="Hoffmeister D."/>
            <person name="Rencoret J."/>
            <person name="Gutierrez A."/>
            <person name="Sun H."/>
            <person name="Lindquist E."/>
            <person name="Barry K."/>
            <person name="Riley R."/>
            <person name="Grigoriev I.V."/>
            <person name="Henrissat B."/>
            <person name="Kues U."/>
            <person name="Berka R.M."/>
            <person name="Martinez A.T."/>
            <person name="Covert S.F."/>
            <person name="Blanchette R.A."/>
            <person name="Cullen D."/>
        </authorList>
    </citation>
    <scope>NUCLEOTIDE SEQUENCE [LARGE SCALE GENOMIC DNA]</scope>
    <source>
        <strain evidence="2 3">11061_1 CR5-6</strain>
    </source>
</reference>
<dbReference type="InterPro" id="IPR044714">
    <property type="entry name" value="AtSIBP1-like"/>
</dbReference>
<dbReference type="InterPro" id="IPR000210">
    <property type="entry name" value="BTB/POZ_dom"/>
</dbReference>
<protein>
    <recommendedName>
        <fullName evidence="1">BTB domain-containing protein</fullName>
    </recommendedName>
</protein>
<evidence type="ECO:0000313" key="3">
    <source>
        <dbReference type="Proteomes" id="UP000053257"/>
    </source>
</evidence>
<dbReference type="STRING" id="745531.A0A0C3SD70"/>
<dbReference type="EMBL" id="KN840466">
    <property type="protein sequence ID" value="KIP09420.1"/>
    <property type="molecule type" value="Genomic_DNA"/>
</dbReference>
<accession>A0A0C3SD70</accession>
<dbReference type="Gene3D" id="3.30.710.10">
    <property type="entry name" value="Potassium Channel Kv1.1, Chain A"/>
    <property type="match status" value="1"/>
</dbReference>
<evidence type="ECO:0000313" key="2">
    <source>
        <dbReference type="EMBL" id="KIP09420.1"/>
    </source>
</evidence>
<dbReference type="OrthoDB" id="3164835at2759"/>
<feature type="domain" description="BTB" evidence="1">
    <location>
        <begin position="26"/>
        <end position="90"/>
    </location>
</feature>
<keyword evidence="3" id="KW-1185">Reference proteome</keyword>
<gene>
    <name evidence="2" type="ORF">PHLGIDRAFT_322931</name>
</gene>